<keyword evidence="1" id="KW-0472">Membrane</keyword>
<evidence type="ECO:0000259" key="2">
    <source>
        <dbReference type="Pfam" id="PF04536"/>
    </source>
</evidence>
<proteinExistence type="predicted"/>
<dbReference type="PANTHER" id="PTHR30373">
    <property type="entry name" value="UPF0603 PROTEIN YGCG"/>
    <property type="match status" value="1"/>
</dbReference>
<name>A0A3E0ELN5_9FLAO</name>
<feature type="transmembrane region" description="Helical" evidence="1">
    <location>
        <begin position="21"/>
        <end position="44"/>
    </location>
</feature>
<dbReference type="InterPro" id="IPR007621">
    <property type="entry name" value="TPM_dom"/>
</dbReference>
<dbReference type="Pfam" id="PF04536">
    <property type="entry name" value="TPM_phosphatase"/>
    <property type="match status" value="1"/>
</dbReference>
<reference evidence="3 4" key="1">
    <citation type="submission" date="2018-08" db="EMBL/GenBank/DDBJ databases">
        <title>Genomic Encyclopedia of Archaeal and Bacterial Type Strains, Phase II (KMG-II): from individual species to whole genera.</title>
        <authorList>
            <person name="Goeker M."/>
        </authorList>
    </citation>
    <scope>NUCLEOTIDE SEQUENCE [LARGE SCALE GENOMIC DNA]</scope>
    <source>
        <strain evidence="3 4">DSM 100880</strain>
    </source>
</reference>
<dbReference type="OrthoDB" id="9810918at2"/>
<dbReference type="EMBL" id="QUNI01000006">
    <property type="protein sequence ID" value="REG98650.1"/>
    <property type="molecule type" value="Genomic_DNA"/>
</dbReference>
<keyword evidence="1" id="KW-0812">Transmembrane</keyword>
<dbReference type="Gene3D" id="3.10.310.50">
    <property type="match status" value="1"/>
</dbReference>
<accession>A0A3E0ELN5</accession>
<keyword evidence="4" id="KW-1185">Reference proteome</keyword>
<evidence type="ECO:0000313" key="3">
    <source>
        <dbReference type="EMBL" id="REG98650.1"/>
    </source>
</evidence>
<sequence length="289" mass="30177">MEISQKVESRKSKVENQKEKTGWKLFLYVFILLNSSFLFAQYTIPEKPSFQTSVYDYANVLSVEEKTQLEEKLIKYSDSTTTQIVVITIESLKNEDVSQLATKWGQTWGIGGTAKDDNGVIILLAKAERKIAINPGYGLEDRLTAGTGGEIIRNIIVPEFKAGSYYQGLDKGTDAIIDVFKGKYKGERKQKSQGGDFPIFPIIVIVIIVLILLSKNKGGGSGNSGNRGGGGPSLMDVILLSSLGRGGGGGFGGSSGGGFGGGGFGGGGGGFGGGFGGGGFSGGGSSGGW</sequence>
<feature type="transmembrane region" description="Helical" evidence="1">
    <location>
        <begin position="197"/>
        <end position="214"/>
    </location>
</feature>
<gene>
    <name evidence="3" type="ORF">C8P67_106262</name>
</gene>
<dbReference type="PANTHER" id="PTHR30373:SF2">
    <property type="entry name" value="UPF0603 PROTEIN YGCG"/>
    <property type="match status" value="1"/>
</dbReference>
<dbReference type="RefSeq" id="WP_115813530.1">
    <property type="nucleotide sequence ID" value="NZ_QUNI01000006.1"/>
</dbReference>
<comment type="caution">
    <text evidence="3">The sequence shown here is derived from an EMBL/GenBank/DDBJ whole genome shotgun (WGS) entry which is preliminary data.</text>
</comment>
<keyword evidence="1" id="KW-1133">Transmembrane helix</keyword>
<protein>
    <recommendedName>
        <fullName evidence="2">TPM domain-containing protein</fullName>
    </recommendedName>
</protein>
<evidence type="ECO:0000256" key="1">
    <source>
        <dbReference type="SAM" id="Phobius"/>
    </source>
</evidence>
<feature type="domain" description="TPM" evidence="2">
    <location>
        <begin position="54"/>
        <end position="178"/>
    </location>
</feature>
<organism evidence="3 4">
    <name type="scientific">Flavobacterium aquicola</name>
    <dbReference type="NCBI Taxonomy" id="1682742"/>
    <lineage>
        <taxon>Bacteria</taxon>
        <taxon>Pseudomonadati</taxon>
        <taxon>Bacteroidota</taxon>
        <taxon>Flavobacteriia</taxon>
        <taxon>Flavobacteriales</taxon>
        <taxon>Flavobacteriaceae</taxon>
        <taxon>Flavobacterium</taxon>
    </lineage>
</organism>
<dbReference type="Proteomes" id="UP000257136">
    <property type="component" value="Unassembled WGS sequence"/>
</dbReference>
<dbReference type="AlphaFoldDB" id="A0A3E0ELN5"/>
<evidence type="ECO:0000313" key="4">
    <source>
        <dbReference type="Proteomes" id="UP000257136"/>
    </source>
</evidence>